<evidence type="ECO:0000256" key="1">
    <source>
        <dbReference type="ARBA" id="ARBA00007274"/>
    </source>
</evidence>
<organism evidence="4">
    <name type="scientific">freshwater metagenome</name>
    <dbReference type="NCBI Taxonomy" id="449393"/>
    <lineage>
        <taxon>unclassified sequences</taxon>
        <taxon>metagenomes</taxon>
        <taxon>ecological metagenomes</taxon>
    </lineage>
</organism>
<dbReference type="AlphaFoldDB" id="A0A6J6YKZ0"/>
<dbReference type="SUPFAM" id="SSF53448">
    <property type="entry name" value="Nucleotide-diphospho-sugar transferases"/>
    <property type="match status" value="1"/>
</dbReference>
<gene>
    <name evidence="4" type="ORF">UFOPK3001_01469</name>
</gene>
<evidence type="ECO:0000259" key="3">
    <source>
        <dbReference type="Pfam" id="PF25087"/>
    </source>
</evidence>
<dbReference type="Gene3D" id="2.160.10.10">
    <property type="entry name" value="Hexapeptide repeat proteins"/>
    <property type="match status" value="1"/>
</dbReference>
<evidence type="ECO:0000313" key="4">
    <source>
        <dbReference type="EMBL" id="CAB4809739.1"/>
    </source>
</evidence>
<name>A0A6J6YKZ0_9ZZZZ</name>
<reference evidence="4" key="1">
    <citation type="submission" date="2020-05" db="EMBL/GenBank/DDBJ databases">
        <authorList>
            <person name="Chiriac C."/>
            <person name="Salcher M."/>
            <person name="Ghai R."/>
            <person name="Kavagutti S V."/>
        </authorList>
    </citation>
    <scope>NUCLEOTIDE SEQUENCE</scope>
</reference>
<dbReference type="InterPro" id="IPR011004">
    <property type="entry name" value="Trimer_LpxA-like_sf"/>
</dbReference>
<dbReference type="EMBL" id="CAFAAJ010000093">
    <property type="protein sequence ID" value="CAB4809739.1"/>
    <property type="molecule type" value="Genomic_DNA"/>
</dbReference>
<dbReference type="Pfam" id="PF00483">
    <property type="entry name" value="NTP_transferase"/>
    <property type="match status" value="1"/>
</dbReference>
<proteinExistence type="inferred from homology"/>
<comment type="similarity">
    <text evidence="1">Belongs to the transferase hexapeptide repeat family.</text>
</comment>
<dbReference type="InterPro" id="IPR005835">
    <property type="entry name" value="NTP_transferase_dom"/>
</dbReference>
<sequence>MRAVVLVGGFGTRLRPLTNDTPKPMLPVGHHSIIESVVSQLARGGITEVVLALGFRPEPFVSAFPDGTCAGIPLTYAVEPEPLDTAGAIRFASIEAGIDSTFVVVNGDVICDVDVAALVAFHRSSGAEGTLHLTAVENPSAFGVVVLDRSGVVQRFVEKPAPGTETSNLVNAGTYVLEPSVLERIPDGRKVSVEREVFPLMVADRTLFGLATDDYWLDTGQPHLYLRANLDLLDGRRQRERCEAVAPGATVASSATISHSVVGEGAVVGAGAVVEDSVLLPGASIGDGARVRDSIVAGSVGAGASLLSCVVGSTATIAEGLELTGARVPDPTA</sequence>
<dbReference type="SUPFAM" id="SSF51161">
    <property type="entry name" value="Trimeric LpxA-like enzymes"/>
    <property type="match status" value="1"/>
</dbReference>
<dbReference type="CDD" id="cd04181">
    <property type="entry name" value="NTP_transferase"/>
    <property type="match status" value="1"/>
</dbReference>
<dbReference type="PANTHER" id="PTHR22572">
    <property type="entry name" value="SUGAR-1-PHOSPHATE GUANYL TRANSFERASE"/>
    <property type="match status" value="1"/>
</dbReference>
<dbReference type="InterPro" id="IPR029044">
    <property type="entry name" value="Nucleotide-diphossugar_trans"/>
</dbReference>
<evidence type="ECO:0000259" key="2">
    <source>
        <dbReference type="Pfam" id="PF00483"/>
    </source>
</evidence>
<dbReference type="InterPro" id="IPR050486">
    <property type="entry name" value="Mannose-1P_guanyltransferase"/>
</dbReference>
<accession>A0A6J6YKZ0</accession>
<dbReference type="InterPro" id="IPR056729">
    <property type="entry name" value="GMPPB_C"/>
</dbReference>
<feature type="domain" description="Mannose-1-phosphate guanyltransferase C-terminal" evidence="3">
    <location>
        <begin position="245"/>
        <end position="328"/>
    </location>
</feature>
<feature type="domain" description="Nucleotidyl transferase" evidence="2">
    <location>
        <begin position="3"/>
        <end position="233"/>
    </location>
</feature>
<dbReference type="Gene3D" id="3.90.550.10">
    <property type="entry name" value="Spore Coat Polysaccharide Biosynthesis Protein SpsA, Chain A"/>
    <property type="match status" value="1"/>
</dbReference>
<dbReference type="Pfam" id="PF25087">
    <property type="entry name" value="GMPPB_C"/>
    <property type="match status" value="1"/>
</dbReference>
<protein>
    <submittedName>
        <fullName evidence="4">Unannotated protein</fullName>
    </submittedName>
</protein>